<sequence>MNTRNISLTSEPARPLRIHVAGGLLLFTVVSLIAAVSARAQAATQAITLQPGWNAIWLEVQPTNNATAIVFSNLPIASVWTRAERLSSVDFIQNPSEEAFNEAGWLRWFHPARPEAFLGNLFSVHANRAYLIKSTNSAPINWSVTGRPSLRTPEWVPDSYNLRGVPVDAAVLPTFLNFFRHSRAHYNSANGQLEKIYRLNSASGQWQLVAPTDVVQHGAAYWIYTRGGSDFLAPLAARLETGDGLDFGSDVTELSLRVANGTAGPMNVTLRETGAGAGRLAHYQFNPTLGGQWSTLSSPLVISNSAGTETRVRLAVRRQNFTDTNYASILEVSDGTGSRLLVPVAAQSSAGPLHSAGLWVGAATINAVSEAHSATPTNPTPTKSQLNLRLIIHVDTNGQARLLKEVTQMWRNGTYTNDAGGNRVVEKPGEYVLLTDDTLIPFFNGALVRDGESVGRRTSSIGYDFPTTATNNYLNLSGFFTIGQSLSGTLTLAFDHPTNPFQHKYHPDHDNLNARFDGPTNESYTTTRQIRIDFAPSPPDGPAVPDFGYNQMGGNYRETITGIHKRAIHVSGTFRLSRVSPIAQLNPSPTP</sequence>
<proteinExistence type="predicted"/>
<evidence type="ECO:0000313" key="1">
    <source>
        <dbReference type="EMBL" id="AGW45547.1"/>
    </source>
</evidence>
<dbReference type="EMBL" id="KF255994">
    <property type="protein sequence ID" value="AGW45547.1"/>
    <property type="molecule type" value="Genomic_DNA"/>
</dbReference>
<organism evidence="1">
    <name type="scientific">uncultured bacterium Lac161</name>
    <dbReference type="NCBI Taxonomy" id="1403002"/>
    <lineage>
        <taxon>Bacteria</taxon>
        <taxon>environmental samples</taxon>
    </lineage>
</organism>
<protein>
    <submittedName>
        <fullName evidence="1">Uncharacterized protein</fullName>
    </submittedName>
</protein>
<dbReference type="AlphaFoldDB" id="A0A059Q9R0"/>
<name>A0A059Q9R0_9BACT</name>
<reference evidence="1" key="1">
    <citation type="submission" date="2013-06" db="EMBL/GenBank/DDBJ databases">
        <title>Functional metagenomics reveals novel beta-galactosidases not predictable from gene sequences.</title>
        <authorList>
            <person name="Cheng J."/>
            <person name="Engel K."/>
            <person name="Romantsov T."/>
            <person name="Neufeld J.D."/>
            <person name="Rose D.R."/>
            <person name="Charles T.C."/>
        </authorList>
    </citation>
    <scope>NUCLEOTIDE SEQUENCE</scope>
</reference>
<accession>A0A059Q9R0</accession>